<dbReference type="InterPro" id="IPR002110">
    <property type="entry name" value="Ankyrin_rpt"/>
</dbReference>
<keyword evidence="1" id="KW-0677">Repeat</keyword>
<protein>
    <submittedName>
        <fullName evidence="4">Ankyrin repeat and KH domain-containing protein 1</fullName>
    </submittedName>
</protein>
<evidence type="ECO:0000256" key="1">
    <source>
        <dbReference type="ARBA" id="ARBA00022737"/>
    </source>
</evidence>
<comment type="caution">
    <text evidence="4">The sequence shown here is derived from an EMBL/GenBank/DDBJ whole genome shotgun (WGS) entry which is preliminary data.</text>
</comment>
<dbReference type="Proteomes" id="UP000241890">
    <property type="component" value="Unassembled WGS sequence"/>
</dbReference>
<keyword evidence="5" id="KW-1185">Reference proteome</keyword>
<proteinExistence type="predicted"/>
<dbReference type="PANTHER" id="PTHR24173:SF74">
    <property type="entry name" value="ANKYRIN REPEAT DOMAIN-CONTAINING PROTEIN 16"/>
    <property type="match status" value="1"/>
</dbReference>
<evidence type="ECO:0000313" key="5">
    <source>
        <dbReference type="Proteomes" id="UP000241890"/>
    </source>
</evidence>
<dbReference type="Gene3D" id="1.25.40.20">
    <property type="entry name" value="Ankyrin repeat-containing domain"/>
    <property type="match status" value="1"/>
</dbReference>
<accession>A0A2R5GST3</accession>
<dbReference type="AlphaFoldDB" id="A0A2R5GST3"/>
<dbReference type="EMBL" id="BEYU01000174">
    <property type="protein sequence ID" value="GBG33922.1"/>
    <property type="molecule type" value="Genomic_DNA"/>
</dbReference>
<evidence type="ECO:0000256" key="2">
    <source>
        <dbReference type="ARBA" id="ARBA00023043"/>
    </source>
</evidence>
<reference evidence="4 5" key="1">
    <citation type="submission" date="2017-12" db="EMBL/GenBank/DDBJ databases">
        <title>Sequencing, de novo assembly and annotation of complete genome of a new Thraustochytrid species, strain FCC1311.</title>
        <authorList>
            <person name="Sedici K."/>
            <person name="Godart F."/>
            <person name="Aiese Cigliano R."/>
            <person name="Sanseverino W."/>
            <person name="Barakat M."/>
            <person name="Ortet P."/>
            <person name="Marechal E."/>
            <person name="Cagnac O."/>
            <person name="Amato A."/>
        </authorList>
    </citation>
    <scope>NUCLEOTIDE SEQUENCE [LARGE SCALE GENOMIC DNA]</scope>
</reference>
<dbReference type="SUPFAM" id="SSF48403">
    <property type="entry name" value="Ankyrin repeat"/>
    <property type="match status" value="1"/>
</dbReference>
<dbReference type="PANTHER" id="PTHR24173">
    <property type="entry name" value="ANKYRIN REPEAT CONTAINING"/>
    <property type="match status" value="1"/>
</dbReference>
<organism evidence="4 5">
    <name type="scientific">Hondaea fermentalgiana</name>
    <dbReference type="NCBI Taxonomy" id="2315210"/>
    <lineage>
        <taxon>Eukaryota</taxon>
        <taxon>Sar</taxon>
        <taxon>Stramenopiles</taxon>
        <taxon>Bigyra</taxon>
        <taxon>Labyrinthulomycetes</taxon>
        <taxon>Thraustochytrida</taxon>
        <taxon>Thraustochytriidae</taxon>
        <taxon>Hondaea</taxon>
    </lineage>
</organism>
<feature type="repeat" description="ANK" evidence="3">
    <location>
        <begin position="70"/>
        <end position="102"/>
    </location>
</feature>
<dbReference type="PROSITE" id="PS50297">
    <property type="entry name" value="ANK_REP_REGION"/>
    <property type="match status" value="1"/>
</dbReference>
<keyword evidence="2 3" id="KW-0040">ANK repeat</keyword>
<dbReference type="Pfam" id="PF12796">
    <property type="entry name" value="Ank_2"/>
    <property type="match status" value="1"/>
</dbReference>
<evidence type="ECO:0000313" key="4">
    <source>
        <dbReference type="EMBL" id="GBG33922.1"/>
    </source>
</evidence>
<dbReference type="SMART" id="SM00248">
    <property type="entry name" value="ANK"/>
    <property type="match status" value="3"/>
</dbReference>
<dbReference type="PROSITE" id="PS50088">
    <property type="entry name" value="ANK_REPEAT"/>
    <property type="match status" value="1"/>
</dbReference>
<dbReference type="OrthoDB" id="59416at2759"/>
<sequence>MASMRDLINNGDLASVKQAVQYDPALLNAMVTTANDTPLMWALSQFSGGQIAIAQWLIEHDAELDLQGIDGRTALMTACRHGHSAIAQLLIERDAKLNLKDNQGKTALTYARIYDQPDTVQLLNQLGVKHEHVQKEEWTTPMECGQDSNQRPTALEAVRHEAFKVKPVEAALYKIRLNVRPVTEGVSYADVHSMCKMCVCDLVHAAAEPQACIPNSQAGSMHCLMLDCTLIIS</sequence>
<dbReference type="InParanoid" id="A0A2R5GST3"/>
<dbReference type="InterPro" id="IPR036770">
    <property type="entry name" value="Ankyrin_rpt-contain_sf"/>
</dbReference>
<name>A0A2R5GST3_9STRA</name>
<evidence type="ECO:0000256" key="3">
    <source>
        <dbReference type="PROSITE-ProRule" id="PRU00023"/>
    </source>
</evidence>
<gene>
    <name evidence="4" type="ORF">FCC1311_101452</name>
</gene>